<name>A0A0M3HXF1_ASCLU</name>
<dbReference type="Proteomes" id="UP000036681">
    <property type="component" value="Unplaced"/>
</dbReference>
<dbReference type="GO" id="GO:0008270">
    <property type="term" value="F:zinc ion binding"/>
    <property type="evidence" value="ECO:0007669"/>
    <property type="project" value="UniProtKB-KW"/>
</dbReference>
<dbReference type="PROSITE" id="PS50158">
    <property type="entry name" value="ZF_CCHC"/>
    <property type="match status" value="1"/>
</dbReference>
<evidence type="ECO:0000256" key="1">
    <source>
        <dbReference type="PROSITE-ProRule" id="PRU00047"/>
    </source>
</evidence>
<evidence type="ECO:0000313" key="5">
    <source>
        <dbReference type="WBParaSite" id="ALUE_0000799101-mRNA-1"/>
    </source>
</evidence>
<organism evidence="4 5">
    <name type="scientific">Ascaris lumbricoides</name>
    <name type="common">Giant roundworm</name>
    <dbReference type="NCBI Taxonomy" id="6252"/>
    <lineage>
        <taxon>Eukaryota</taxon>
        <taxon>Metazoa</taxon>
        <taxon>Ecdysozoa</taxon>
        <taxon>Nematoda</taxon>
        <taxon>Chromadorea</taxon>
        <taxon>Rhabditida</taxon>
        <taxon>Spirurina</taxon>
        <taxon>Ascaridomorpha</taxon>
        <taxon>Ascaridoidea</taxon>
        <taxon>Ascarididae</taxon>
        <taxon>Ascaris</taxon>
    </lineage>
</organism>
<evidence type="ECO:0000313" key="4">
    <source>
        <dbReference type="Proteomes" id="UP000036681"/>
    </source>
</evidence>
<keyword evidence="1" id="KW-0862">Zinc</keyword>
<dbReference type="GO" id="GO:0019899">
    <property type="term" value="F:enzyme binding"/>
    <property type="evidence" value="ECO:0007669"/>
    <property type="project" value="UniProtKB-ARBA"/>
</dbReference>
<dbReference type="PANTHER" id="PTHR47331:SF5">
    <property type="entry name" value="RIBONUCLEASE H"/>
    <property type="match status" value="1"/>
</dbReference>
<dbReference type="Pfam" id="PF05585">
    <property type="entry name" value="DUF1758"/>
    <property type="match status" value="1"/>
</dbReference>
<dbReference type="InterPro" id="IPR036875">
    <property type="entry name" value="Znf_CCHC_sf"/>
</dbReference>
<dbReference type="PANTHER" id="PTHR47331">
    <property type="entry name" value="PHD-TYPE DOMAIN-CONTAINING PROTEIN"/>
    <property type="match status" value="1"/>
</dbReference>
<evidence type="ECO:0000259" key="3">
    <source>
        <dbReference type="PROSITE" id="PS50158"/>
    </source>
</evidence>
<evidence type="ECO:0000256" key="2">
    <source>
        <dbReference type="SAM" id="MobiDB-lite"/>
    </source>
</evidence>
<dbReference type="InterPro" id="IPR001878">
    <property type="entry name" value="Znf_CCHC"/>
</dbReference>
<dbReference type="SMART" id="SM00343">
    <property type="entry name" value="ZnF_C2HC"/>
    <property type="match status" value="3"/>
</dbReference>
<feature type="domain" description="CCHC-type" evidence="3">
    <location>
        <begin position="428"/>
        <end position="441"/>
    </location>
</feature>
<dbReference type="Pfam" id="PF03564">
    <property type="entry name" value="DUF1759"/>
    <property type="match status" value="1"/>
</dbReference>
<keyword evidence="1" id="KW-0479">Metal-binding</keyword>
<dbReference type="Gene3D" id="4.10.60.10">
    <property type="entry name" value="Zinc finger, CCHC-type"/>
    <property type="match status" value="1"/>
</dbReference>
<keyword evidence="4" id="KW-1185">Reference proteome</keyword>
<dbReference type="InterPro" id="IPR005312">
    <property type="entry name" value="DUF1759"/>
</dbReference>
<dbReference type="InterPro" id="IPR008737">
    <property type="entry name" value="DUF1758"/>
</dbReference>
<accession>A0A0M3HXF1</accession>
<dbReference type="SUPFAM" id="SSF57756">
    <property type="entry name" value="Retrovirus zinc finger-like domains"/>
    <property type="match status" value="1"/>
</dbReference>
<reference evidence="5" key="1">
    <citation type="submission" date="2017-02" db="UniProtKB">
        <authorList>
            <consortium name="WormBaseParasite"/>
        </authorList>
    </citation>
    <scope>IDENTIFICATION</scope>
</reference>
<proteinExistence type="predicted"/>
<keyword evidence="1" id="KW-0863">Zinc-finger</keyword>
<sequence length="673" mass="76127">MSKALRKTISIEKRSLFALIQEAHDFTVNQPDPQLPFDDQIAALDQQRRQLLNHRTRIEQRITAIKQHHDRWLALLETTSNPVDEIAFYEQVTDDPDNFLEVLMTASDATADLTSHIDHLTDTIAAATARHNATPPFIQPPQALFPSPTNRPLYDIRLPKLQLKPFHGDLAQWPQFKATFQAAVGNNPNVSPIQKLNYLLNSLEGAAARAVTGYALLPENYDIVWDALEQQFGSPEAIVNSLYTQLENLPKADHDIRATVDELECILRQLETQGQDLETPLIHRTIEKKLPHWVILHILDEKEKSSHWSVRTLRETLRKLALKRDRARQICRDLDSTRPNTNATRPLLAPATRQQSRPTPNQPPRSIPTHKPPYISAFSVSTVRQRPTTSLPRSLHCAFCGDGHWSDQCKKYATAQEHTQTAIEKRLCFNCLREGHGARNCAKKKECFHCKKRGHSSALCKERATLTRRFLPTSTRVQAANTTQEGSVTAKETKSDEEIKMIATTVIRSKDRQETTRGDTTLTTLLLCKEVLVSNPNDPRRAAVVTAFFDSGCQGTFVTNELVKKLQLEANSLQKLTICGFGSKDPRIYDSKQVVLNIHLKNGSAKQVEAKSIERITQKIQTVDLTREDLDGLEHEEAAKLTLPTKWKAPSVVVGVDYYHQFFTGVTKHFNFL</sequence>
<dbReference type="WBParaSite" id="ALUE_0000799101-mRNA-1">
    <property type="protein sequence ID" value="ALUE_0000799101-mRNA-1"/>
    <property type="gene ID" value="ALUE_0000799101"/>
</dbReference>
<dbReference type="AlphaFoldDB" id="A0A0M3HXF1"/>
<dbReference type="GO" id="GO:0003676">
    <property type="term" value="F:nucleic acid binding"/>
    <property type="evidence" value="ECO:0007669"/>
    <property type="project" value="InterPro"/>
</dbReference>
<feature type="region of interest" description="Disordered" evidence="2">
    <location>
        <begin position="332"/>
        <end position="373"/>
    </location>
</feature>
<protein>
    <submittedName>
        <fullName evidence="5">CCHC-type domain-containing protein</fullName>
    </submittedName>
</protein>